<sequence length="513" mass="57875">MIISKELCKRYHVAMGLIVLKKFAVLGTFIAIWLIGASIVGAREEEQPKAVYISSEGIQFESYSPMWDTDRLRSLYELLIQCEHGEELQHLNKVLLYPEKSVGKSGSRVGLYDRESASISLYEVESLPVERTLIHEYGHHFTYYWLYRKDGVYPNQLTEHSEWAELRELDGYPVRWAGSKLPFIHKWDPDEIMAEDYVQLFGVGAKPIPDDPKDVVYLLRHENEYIPAVQTLPEVRRYWESAAGLAPRTPLKLPQIERWEPMDASDGEGEGGLYRLVFTSAAADDAQTVQYGIRVAGFSEQGGMPVILTAGLAVQGSGSVETVLDLQALQQLNRFYAHIQIWALEPESHQLMYTPFYMNWYAYHPESGALSATGMPLEKQGLPRMLKSEGMDRWPMAVVIMNGKPAAAVRKYDENGIVYVPLKVFSDDAPPDSSLDRSLDGDGKPVHLRFHRRTVQLQLNAEEADVDGQTIKLRHPAKKMGKEPAVPVDDLPELFGVAVGWDEDGSGMYVQAE</sequence>
<evidence type="ECO:0000313" key="3">
    <source>
        <dbReference type="EMBL" id="UQZ87155.1"/>
    </source>
</evidence>
<reference evidence="3" key="2">
    <citation type="journal article" date="2021" name="J Anim Sci Technol">
        <title>Complete genome sequence of Paenibacillus konkukensis sp. nov. SK3146 as a potential probiotic strain.</title>
        <authorList>
            <person name="Jung H.I."/>
            <person name="Park S."/>
            <person name="Niu K.M."/>
            <person name="Lee S.W."/>
            <person name="Kothari D."/>
            <person name="Yi K.J."/>
            <person name="Kim S.K."/>
        </authorList>
    </citation>
    <scope>NUCLEOTIDE SEQUENCE</scope>
    <source>
        <strain evidence="3">SK3146</strain>
    </source>
</reference>
<dbReference type="InterPro" id="IPR036582">
    <property type="entry name" value="Mao_N_sf"/>
</dbReference>
<gene>
    <name evidence="3" type="ORF">SK3146_06452</name>
</gene>
<dbReference type="Proteomes" id="UP001057134">
    <property type="component" value="Chromosome"/>
</dbReference>
<dbReference type="Pfam" id="PF07833">
    <property type="entry name" value="Cu_amine_oxidN1"/>
    <property type="match status" value="1"/>
</dbReference>
<keyword evidence="1" id="KW-0472">Membrane</keyword>
<evidence type="ECO:0000313" key="4">
    <source>
        <dbReference type="Proteomes" id="UP001057134"/>
    </source>
</evidence>
<dbReference type="EMBL" id="CP027059">
    <property type="protein sequence ID" value="UQZ87155.1"/>
    <property type="molecule type" value="Genomic_DNA"/>
</dbReference>
<evidence type="ECO:0000259" key="2">
    <source>
        <dbReference type="Pfam" id="PF07833"/>
    </source>
</evidence>
<organism evidence="3 4">
    <name type="scientific">Paenibacillus konkukensis</name>
    <dbReference type="NCBI Taxonomy" id="2020716"/>
    <lineage>
        <taxon>Bacteria</taxon>
        <taxon>Bacillati</taxon>
        <taxon>Bacillota</taxon>
        <taxon>Bacilli</taxon>
        <taxon>Bacillales</taxon>
        <taxon>Paenibacillaceae</taxon>
        <taxon>Paenibacillus</taxon>
    </lineage>
</organism>
<dbReference type="SUPFAM" id="SSF55383">
    <property type="entry name" value="Copper amine oxidase, domain N"/>
    <property type="match status" value="1"/>
</dbReference>
<dbReference type="InterPro" id="IPR012854">
    <property type="entry name" value="Cu_amine_oxidase-like_N"/>
</dbReference>
<keyword evidence="4" id="KW-1185">Reference proteome</keyword>
<name>A0ABY4RZK6_9BACL</name>
<feature type="domain" description="Copper amine oxidase-like N-terminal" evidence="2">
    <location>
        <begin position="401"/>
        <end position="506"/>
    </location>
</feature>
<feature type="transmembrane region" description="Helical" evidence="1">
    <location>
        <begin position="12"/>
        <end position="35"/>
    </location>
</feature>
<reference evidence="3" key="1">
    <citation type="submission" date="2018-02" db="EMBL/GenBank/DDBJ databases">
        <authorList>
            <person name="Kim S.-K."/>
            <person name="Jung H.-I."/>
            <person name="Lee S.-W."/>
        </authorList>
    </citation>
    <scope>NUCLEOTIDE SEQUENCE</scope>
    <source>
        <strain evidence="3">SK3146</strain>
    </source>
</reference>
<accession>A0ABY4RZK6</accession>
<protein>
    <recommendedName>
        <fullName evidence="2">Copper amine oxidase-like N-terminal domain-containing protein</fullName>
    </recommendedName>
</protein>
<proteinExistence type="predicted"/>
<keyword evidence="1" id="KW-1133">Transmembrane helix</keyword>
<keyword evidence="1" id="KW-0812">Transmembrane</keyword>
<evidence type="ECO:0000256" key="1">
    <source>
        <dbReference type="SAM" id="Phobius"/>
    </source>
</evidence>